<dbReference type="GO" id="GO:0140662">
    <property type="term" value="F:ATP-dependent protein folding chaperone"/>
    <property type="evidence" value="ECO:0007669"/>
    <property type="project" value="InterPro"/>
</dbReference>
<dbReference type="PANTHER" id="PTHR19375">
    <property type="entry name" value="HEAT SHOCK PROTEIN 70KDA"/>
    <property type="match status" value="1"/>
</dbReference>
<comment type="similarity">
    <text evidence="1 4">Belongs to the heat shock protein 70 family.</text>
</comment>
<keyword evidence="6" id="KW-1185">Reference proteome</keyword>
<dbReference type="InterPro" id="IPR043129">
    <property type="entry name" value="ATPase_NBD"/>
</dbReference>
<gene>
    <name evidence="5" type="ORF">OSB1V03_LOCUS1435</name>
</gene>
<organism evidence="5">
    <name type="scientific">Medioppia subpectinata</name>
    <dbReference type="NCBI Taxonomy" id="1979941"/>
    <lineage>
        <taxon>Eukaryota</taxon>
        <taxon>Metazoa</taxon>
        <taxon>Ecdysozoa</taxon>
        <taxon>Arthropoda</taxon>
        <taxon>Chelicerata</taxon>
        <taxon>Arachnida</taxon>
        <taxon>Acari</taxon>
        <taxon>Acariformes</taxon>
        <taxon>Sarcoptiformes</taxon>
        <taxon>Oribatida</taxon>
        <taxon>Brachypylina</taxon>
        <taxon>Oppioidea</taxon>
        <taxon>Oppiidae</taxon>
        <taxon>Medioppia</taxon>
    </lineage>
</organism>
<dbReference type="InterPro" id="IPR013126">
    <property type="entry name" value="Hsp_70_fam"/>
</dbReference>
<dbReference type="OrthoDB" id="6533040at2759"/>
<dbReference type="EMBL" id="CAJPIZ010000413">
    <property type="protein sequence ID" value="CAG2101385.1"/>
    <property type="molecule type" value="Genomic_DNA"/>
</dbReference>
<evidence type="ECO:0000256" key="4">
    <source>
        <dbReference type="RuleBase" id="RU003322"/>
    </source>
</evidence>
<dbReference type="GO" id="GO:0005524">
    <property type="term" value="F:ATP binding"/>
    <property type="evidence" value="ECO:0007669"/>
    <property type="project" value="UniProtKB-KW"/>
</dbReference>
<proteinExistence type="inferred from homology"/>
<dbReference type="Proteomes" id="UP000759131">
    <property type="component" value="Unassembled WGS sequence"/>
</dbReference>
<reference evidence="5" key="1">
    <citation type="submission" date="2020-11" db="EMBL/GenBank/DDBJ databases">
        <authorList>
            <person name="Tran Van P."/>
        </authorList>
    </citation>
    <scope>NUCLEOTIDE SEQUENCE</scope>
</reference>
<keyword evidence="2 4" id="KW-0547">Nucleotide-binding</keyword>
<accession>A0A7R9PUM7</accession>
<dbReference type="AlphaFoldDB" id="A0A7R9PUM7"/>
<sequence>MAFAGQTRSTLGVYFERRLLVGAYFDRTVQFVPNGSDWAENIHNKHYVDNCIAFTDQFLFGREAKEYLTANSLDTEFDVKDLLARDRVDGDQLKRYPFEWCFDSPPKVHLKPPALNGQNNCMIVETLVALQVLDIKHRAETAMKTPAQRAVFCVPTRYNTKQRRAMLDVGLIAGFDGNNVHIVNEMTAAVIAYVMDTRRKLIFSEIVIIFAIHDNHCECGLIEVDNNCIKHLSYGVVDDVNGFTHFIDRTLWLRRVDKRDLSRVVVIGHSDKIFDFKEVIKAEIAADFATKQNILYACDPIDVIVKGAVYYGQMLDKKLDTIDVREIIRADIKLLIQKNNDKPFVETLIPMNPNPNQYEQLNEIKVIINRKSFPIKLCQMEGDTVVKTLMVNDKPSKYFKFAESVNPLTRLIVRYRMDRDSLGVCLNATLKTTYGSESDVDLDKVDEYGLSYQCITGQRSILRELGVFSAPNISVNNWHQSVTARVQSVGSASLTPGPSRVASVPNAISAPPMAAAVAADAVQEFSQLCADIRVRLETCGAIATKRRKIAEKLLDCEKCFKTDAKKLEEQKQQLFRLIDGYNLRDKLITN</sequence>
<evidence type="ECO:0000313" key="5">
    <source>
        <dbReference type="EMBL" id="CAD7620955.1"/>
    </source>
</evidence>
<dbReference type="Pfam" id="PF00012">
    <property type="entry name" value="HSP70"/>
    <property type="match status" value="1"/>
</dbReference>
<protein>
    <submittedName>
        <fullName evidence="5">Uncharacterized protein</fullName>
    </submittedName>
</protein>
<keyword evidence="3 4" id="KW-0067">ATP-binding</keyword>
<dbReference type="EMBL" id="OC854988">
    <property type="protein sequence ID" value="CAD7620955.1"/>
    <property type="molecule type" value="Genomic_DNA"/>
</dbReference>
<evidence type="ECO:0000256" key="1">
    <source>
        <dbReference type="ARBA" id="ARBA00007381"/>
    </source>
</evidence>
<dbReference type="Gene3D" id="3.30.420.40">
    <property type="match status" value="2"/>
</dbReference>
<evidence type="ECO:0000256" key="2">
    <source>
        <dbReference type="ARBA" id="ARBA00022741"/>
    </source>
</evidence>
<name>A0A7R9PUM7_9ACAR</name>
<dbReference type="SUPFAM" id="SSF53067">
    <property type="entry name" value="Actin-like ATPase domain"/>
    <property type="match status" value="1"/>
</dbReference>
<evidence type="ECO:0000313" key="6">
    <source>
        <dbReference type="Proteomes" id="UP000759131"/>
    </source>
</evidence>
<evidence type="ECO:0000256" key="3">
    <source>
        <dbReference type="ARBA" id="ARBA00022840"/>
    </source>
</evidence>